<proteinExistence type="predicted"/>
<dbReference type="InterPro" id="IPR000983">
    <property type="entry name" value="Bac_GSPG_pilin"/>
</dbReference>
<comment type="subcellular location">
    <subcellularLocation>
        <location evidence="1">Membrane</location>
        <topology evidence="1">Single-pass membrane protein</topology>
    </subcellularLocation>
</comment>
<dbReference type="Pfam" id="PF08334">
    <property type="entry name" value="T2SSG"/>
    <property type="match status" value="1"/>
</dbReference>
<dbReference type="SUPFAM" id="SSF54523">
    <property type="entry name" value="Pili subunits"/>
    <property type="match status" value="1"/>
</dbReference>
<evidence type="ECO:0000256" key="8">
    <source>
        <dbReference type="SAM" id="Phobius"/>
    </source>
</evidence>
<evidence type="ECO:0000256" key="6">
    <source>
        <dbReference type="SAM" id="Coils"/>
    </source>
</evidence>
<name>X1MCE7_9ZZZZ</name>
<dbReference type="PRINTS" id="PR00813">
    <property type="entry name" value="BCTERIALGSPG"/>
</dbReference>
<dbReference type="GO" id="GO:0016020">
    <property type="term" value="C:membrane"/>
    <property type="evidence" value="ECO:0007669"/>
    <property type="project" value="UniProtKB-SubCell"/>
</dbReference>
<gene>
    <name evidence="10" type="ORF">S06H3_19159</name>
</gene>
<comment type="caution">
    <text evidence="10">The sequence shown here is derived from an EMBL/GenBank/DDBJ whole genome shotgun (WGS) entry which is preliminary data.</text>
</comment>
<accession>X1MCE7</accession>
<keyword evidence="5 8" id="KW-0472">Membrane</keyword>
<keyword evidence="6" id="KW-0175">Coiled coil</keyword>
<evidence type="ECO:0000256" key="4">
    <source>
        <dbReference type="ARBA" id="ARBA00022989"/>
    </source>
</evidence>
<dbReference type="PROSITE" id="PS00409">
    <property type="entry name" value="PROKAR_NTER_METHYL"/>
    <property type="match status" value="1"/>
</dbReference>
<dbReference type="GO" id="GO:0015627">
    <property type="term" value="C:type II protein secretion system complex"/>
    <property type="evidence" value="ECO:0007669"/>
    <property type="project" value="InterPro"/>
</dbReference>
<sequence length="215" mass="24531">HRDCWEQEKDKDSFLTQIKDHKGFTLIEVLIIVGIIIILTGIALVQLQNALNKARVNKAEAEIEMMGRAIEQIEEDTGNYLGNLDQLDDPTSPDESFSPWWGPYVSSLPVEHKDPWGNEYLYLYWTNGGTHWYWGNWPRGWGHGRHHGFVDLNGDGIDNDGDGDIDEGDEYMPQGRYMQILRMMQEQSPEEGFFLSSAGPDGEEGTEDDIVYGTY</sequence>
<dbReference type="Pfam" id="PF07963">
    <property type="entry name" value="N_methyl"/>
    <property type="match status" value="1"/>
</dbReference>
<feature type="transmembrane region" description="Helical" evidence="8">
    <location>
        <begin position="24"/>
        <end position="45"/>
    </location>
</feature>
<dbReference type="GO" id="GO:0015628">
    <property type="term" value="P:protein secretion by the type II secretion system"/>
    <property type="evidence" value="ECO:0007669"/>
    <property type="project" value="InterPro"/>
</dbReference>
<feature type="non-terminal residue" evidence="10">
    <location>
        <position position="1"/>
    </location>
</feature>
<dbReference type="EMBL" id="BARV01009780">
    <property type="protein sequence ID" value="GAI04009.1"/>
    <property type="molecule type" value="Genomic_DNA"/>
</dbReference>
<dbReference type="Gene3D" id="3.30.700.10">
    <property type="entry name" value="Glycoprotein, Type 4 Pilin"/>
    <property type="match status" value="1"/>
</dbReference>
<evidence type="ECO:0000256" key="7">
    <source>
        <dbReference type="SAM" id="MobiDB-lite"/>
    </source>
</evidence>
<dbReference type="PANTHER" id="PTHR30093:SF44">
    <property type="entry name" value="TYPE II SECRETION SYSTEM CORE PROTEIN G"/>
    <property type="match status" value="1"/>
</dbReference>
<reference evidence="10" key="1">
    <citation type="journal article" date="2014" name="Front. Microbiol.">
        <title>High frequency of phylogenetically diverse reductive dehalogenase-homologous genes in deep subseafloor sedimentary metagenomes.</title>
        <authorList>
            <person name="Kawai M."/>
            <person name="Futagami T."/>
            <person name="Toyoda A."/>
            <person name="Takaki Y."/>
            <person name="Nishi S."/>
            <person name="Hori S."/>
            <person name="Arai W."/>
            <person name="Tsubouchi T."/>
            <person name="Morono Y."/>
            <person name="Uchiyama I."/>
            <person name="Ito T."/>
            <person name="Fujiyama A."/>
            <person name="Inagaki F."/>
            <person name="Takami H."/>
        </authorList>
    </citation>
    <scope>NUCLEOTIDE SEQUENCE</scope>
    <source>
        <strain evidence="10">Expedition CK06-06</strain>
    </source>
</reference>
<dbReference type="PANTHER" id="PTHR30093">
    <property type="entry name" value="GENERAL SECRETION PATHWAY PROTEIN G"/>
    <property type="match status" value="1"/>
</dbReference>
<evidence type="ECO:0000256" key="1">
    <source>
        <dbReference type="ARBA" id="ARBA00004167"/>
    </source>
</evidence>
<keyword evidence="3 8" id="KW-0812">Transmembrane</keyword>
<feature type="compositionally biased region" description="Acidic residues" evidence="7">
    <location>
        <begin position="201"/>
        <end position="215"/>
    </location>
</feature>
<feature type="region of interest" description="Disordered" evidence="7">
    <location>
        <begin position="196"/>
        <end position="215"/>
    </location>
</feature>
<dbReference type="AlphaFoldDB" id="X1MCE7"/>
<evidence type="ECO:0000313" key="10">
    <source>
        <dbReference type="EMBL" id="GAI04009.1"/>
    </source>
</evidence>
<evidence type="ECO:0000256" key="5">
    <source>
        <dbReference type="ARBA" id="ARBA00023136"/>
    </source>
</evidence>
<keyword evidence="2" id="KW-0488">Methylation</keyword>
<organism evidence="10">
    <name type="scientific">marine sediment metagenome</name>
    <dbReference type="NCBI Taxonomy" id="412755"/>
    <lineage>
        <taxon>unclassified sequences</taxon>
        <taxon>metagenomes</taxon>
        <taxon>ecological metagenomes</taxon>
    </lineage>
</organism>
<evidence type="ECO:0000259" key="9">
    <source>
        <dbReference type="Pfam" id="PF08334"/>
    </source>
</evidence>
<protein>
    <recommendedName>
        <fullName evidence="9">Type II secretion system protein GspG C-terminal domain-containing protein</fullName>
    </recommendedName>
</protein>
<feature type="coiled-coil region" evidence="6">
    <location>
        <begin position="44"/>
        <end position="76"/>
    </location>
</feature>
<dbReference type="InterPro" id="IPR045584">
    <property type="entry name" value="Pilin-like"/>
</dbReference>
<evidence type="ECO:0000256" key="2">
    <source>
        <dbReference type="ARBA" id="ARBA00022481"/>
    </source>
</evidence>
<dbReference type="InterPro" id="IPR012902">
    <property type="entry name" value="N_methyl_site"/>
</dbReference>
<feature type="domain" description="Type II secretion system protein GspG C-terminal" evidence="9">
    <location>
        <begin position="48"/>
        <end position="125"/>
    </location>
</feature>
<keyword evidence="4 8" id="KW-1133">Transmembrane helix</keyword>
<dbReference type="InterPro" id="IPR013545">
    <property type="entry name" value="T2SS_protein-GspG_C"/>
</dbReference>
<evidence type="ECO:0000256" key="3">
    <source>
        <dbReference type="ARBA" id="ARBA00022692"/>
    </source>
</evidence>